<accession>A0A392NLC2</accession>
<dbReference type="EMBL" id="LXQA010043817">
    <property type="protein sequence ID" value="MCI00631.1"/>
    <property type="molecule type" value="Genomic_DNA"/>
</dbReference>
<evidence type="ECO:0000256" key="1">
    <source>
        <dbReference type="SAM" id="MobiDB-lite"/>
    </source>
</evidence>
<keyword evidence="3" id="KW-1185">Reference proteome</keyword>
<protein>
    <submittedName>
        <fullName evidence="2">Uncharacterized protein</fullName>
    </submittedName>
</protein>
<comment type="caution">
    <text evidence="2">The sequence shown here is derived from an EMBL/GenBank/DDBJ whole genome shotgun (WGS) entry which is preliminary data.</text>
</comment>
<dbReference type="AlphaFoldDB" id="A0A392NLC2"/>
<evidence type="ECO:0000313" key="2">
    <source>
        <dbReference type="EMBL" id="MCI00631.1"/>
    </source>
</evidence>
<organism evidence="2 3">
    <name type="scientific">Trifolium medium</name>
    <dbReference type="NCBI Taxonomy" id="97028"/>
    <lineage>
        <taxon>Eukaryota</taxon>
        <taxon>Viridiplantae</taxon>
        <taxon>Streptophyta</taxon>
        <taxon>Embryophyta</taxon>
        <taxon>Tracheophyta</taxon>
        <taxon>Spermatophyta</taxon>
        <taxon>Magnoliopsida</taxon>
        <taxon>eudicotyledons</taxon>
        <taxon>Gunneridae</taxon>
        <taxon>Pentapetalae</taxon>
        <taxon>rosids</taxon>
        <taxon>fabids</taxon>
        <taxon>Fabales</taxon>
        <taxon>Fabaceae</taxon>
        <taxon>Papilionoideae</taxon>
        <taxon>50 kb inversion clade</taxon>
        <taxon>NPAAA clade</taxon>
        <taxon>Hologalegina</taxon>
        <taxon>IRL clade</taxon>
        <taxon>Trifolieae</taxon>
        <taxon>Trifolium</taxon>
    </lineage>
</organism>
<name>A0A392NLC2_9FABA</name>
<sequence length="102" mass="11829">GIWRIAPFIQQQQELCLEVARRTEVYGVLRQQKSDATYVIWNLRVAQDRLVWRGAQMGKFKTMCVTATCASRRTDGAAREHGNLRKSRHFNMEQGSIRGSRF</sequence>
<feature type="non-terminal residue" evidence="2">
    <location>
        <position position="1"/>
    </location>
</feature>
<proteinExistence type="predicted"/>
<dbReference type="Proteomes" id="UP000265520">
    <property type="component" value="Unassembled WGS sequence"/>
</dbReference>
<feature type="region of interest" description="Disordered" evidence="1">
    <location>
        <begin position="76"/>
        <end position="102"/>
    </location>
</feature>
<reference evidence="2 3" key="1">
    <citation type="journal article" date="2018" name="Front. Plant Sci.">
        <title>Red Clover (Trifolium pratense) and Zigzag Clover (T. medium) - A Picture of Genomic Similarities and Differences.</title>
        <authorList>
            <person name="Dluhosova J."/>
            <person name="Istvanek J."/>
            <person name="Nedelnik J."/>
            <person name="Repkova J."/>
        </authorList>
    </citation>
    <scope>NUCLEOTIDE SEQUENCE [LARGE SCALE GENOMIC DNA]</scope>
    <source>
        <strain evidence="3">cv. 10/8</strain>
        <tissue evidence="2">Leaf</tissue>
    </source>
</reference>
<evidence type="ECO:0000313" key="3">
    <source>
        <dbReference type="Proteomes" id="UP000265520"/>
    </source>
</evidence>